<evidence type="ECO:0000256" key="2">
    <source>
        <dbReference type="ARBA" id="ARBA00022723"/>
    </source>
</evidence>
<dbReference type="Gene3D" id="3.40.1210.10">
    <property type="entry name" value="Survival protein SurE-like phosphatase/nucleotidase"/>
    <property type="match status" value="1"/>
</dbReference>
<protein>
    <submittedName>
        <fullName evidence="6">Acid phosphatase</fullName>
    </submittedName>
</protein>
<accession>A0A6A6HPD8</accession>
<dbReference type="InterPro" id="IPR036523">
    <property type="entry name" value="SurE-like_sf"/>
</dbReference>
<evidence type="ECO:0000259" key="5">
    <source>
        <dbReference type="Pfam" id="PF01975"/>
    </source>
</evidence>
<evidence type="ECO:0000313" key="7">
    <source>
        <dbReference type="Proteomes" id="UP000800092"/>
    </source>
</evidence>
<dbReference type="GO" id="GO:0046872">
    <property type="term" value="F:metal ion binding"/>
    <property type="evidence" value="ECO:0007669"/>
    <property type="project" value="UniProtKB-KW"/>
</dbReference>
<evidence type="ECO:0000256" key="1">
    <source>
        <dbReference type="ARBA" id="ARBA00011062"/>
    </source>
</evidence>
<dbReference type="Pfam" id="PF01975">
    <property type="entry name" value="SurE"/>
    <property type="match status" value="1"/>
</dbReference>
<evidence type="ECO:0000313" key="6">
    <source>
        <dbReference type="EMBL" id="KAF2239965.1"/>
    </source>
</evidence>
<feature type="signal peptide" evidence="4">
    <location>
        <begin position="1"/>
        <end position="15"/>
    </location>
</feature>
<dbReference type="InterPro" id="IPR030048">
    <property type="entry name" value="SurE"/>
</dbReference>
<dbReference type="SUPFAM" id="SSF64167">
    <property type="entry name" value="SurE-like"/>
    <property type="match status" value="1"/>
</dbReference>
<evidence type="ECO:0000256" key="3">
    <source>
        <dbReference type="ARBA" id="ARBA00022801"/>
    </source>
</evidence>
<evidence type="ECO:0000256" key="4">
    <source>
        <dbReference type="SAM" id="SignalP"/>
    </source>
</evidence>
<proteinExistence type="inferred from homology"/>
<keyword evidence="2" id="KW-0479">Metal-binding</keyword>
<dbReference type="AlphaFoldDB" id="A0A6A6HPD8"/>
<gene>
    <name evidence="6" type="ORF">EV356DRAFT_438157</name>
</gene>
<sequence>MHLITLALLPVLTQAVNVVLSNDDGWAEINIRQFYNALTGSDNSVILSAPAENESGTGSSDATPTRLSSACEFNSCPSGSPAIGNNASMPRFNYVNSYPVTSIRYGIQNLSNTYFSGPSSVDIAVAGPNVGANLGLTTQISGTVGAATEASKEGIPGLAFSGTTGSQTAWNVNPVPAYSAIYADLSTNVTTTLVASGKPYLPANIWLNVNFPPAGSGTSCTSTSQFRFVLSRINTATLISGKDVTTCGNGGRLPTEMTVVDTSSGCYASISVGHADTKLDATATEQQTVLSKLSGILSCLPS</sequence>
<dbReference type="EMBL" id="ML991771">
    <property type="protein sequence ID" value="KAF2239965.1"/>
    <property type="molecule type" value="Genomic_DNA"/>
</dbReference>
<keyword evidence="3" id="KW-0378">Hydrolase</keyword>
<feature type="chain" id="PRO_5025519480" evidence="4">
    <location>
        <begin position="16"/>
        <end position="302"/>
    </location>
</feature>
<keyword evidence="4" id="KW-0732">Signal</keyword>
<dbReference type="PANTHER" id="PTHR30457">
    <property type="entry name" value="5'-NUCLEOTIDASE SURE"/>
    <property type="match status" value="1"/>
</dbReference>
<keyword evidence="7" id="KW-1185">Reference proteome</keyword>
<dbReference type="Proteomes" id="UP000800092">
    <property type="component" value="Unassembled WGS sequence"/>
</dbReference>
<name>A0A6A6HPD8_VIRVR</name>
<dbReference type="PANTHER" id="PTHR30457:SF0">
    <property type="entry name" value="PHOSPHATASE, PUTATIVE (AFU_ORTHOLOGUE AFUA_4G01070)-RELATED"/>
    <property type="match status" value="1"/>
</dbReference>
<dbReference type="GO" id="GO:0008252">
    <property type="term" value="F:nucleotidase activity"/>
    <property type="evidence" value="ECO:0007669"/>
    <property type="project" value="InterPro"/>
</dbReference>
<comment type="similarity">
    <text evidence="1">Belongs to the SurE nucleotidase family.</text>
</comment>
<organism evidence="6 7">
    <name type="scientific">Viridothelium virens</name>
    <name type="common">Speckled blister lichen</name>
    <name type="synonym">Trypethelium virens</name>
    <dbReference type="NCBI Taxonomy" id="1048519"/>
    <lineage>
        <taxon>Eukaryota</taxon>
        <taxon>Fungi</taxon>
        <taxon>Dikarya</taxon>
        <taxon>Ascomycota</taxon>
        <taxon>Pezizomycotina</taxon>
        <taxon>Dothideomycetes</taxon>
        <taxon>Dothideomycetes incertae sedis</taxon>
        <taxon>Trypetheliales</taxon>
        <taxon>Trypetheliaceae</taxon>
        <taxon>Viridothelium</taxon>
    </lineage>
</organism>
<dbReference type="InterPro" id="IPR002828">
    <property type="entry name" value="SurE-like_Pase/nucleotidase"/>
</dbReference>
<dbReference type="OrthoDB" id="4018688at2759"/>
<feature type="domain" description="Survival protein SurE-like phosphatase/nucleotidase" evidence="5">
    <location>
        <begin position="18"/>
        <end position="214"/>
    </location>
</feature>
<reference evidence="6" key="1">
    <citation type="journal article" date="2020" name="Stud. Mycol.">
        <title>101 Dothideomycetes genomes: a test case for predicting lifestyles and emergence of pathogens.</title>
        <authorList>
            <person name="Haridas S."/>
            <person name="Albert R."/>
            <person name="Binder M."/>
            <person name="Bloem J."/>
            <person name="Labutti K."/>
            <person name="Salamov A."/>
            <person name="Andreopoulos B."/>
            <person name="Baker S."/>
            <person name="Barry K."/>
            <person name="Bills G."/>
            <person name="Bluhm B."/>
            <person name="Cannon C."/>
            <person name="Castanera R."/>
            <person name="Culley D."/>
            <person name="Daum C."/>
            <person name="Ezra D."/>
            <person name="Gonzalez J."/>
            <person name="Henrissat B."/>
            <person name="Kuo A."/>
            <person name="Liang C."/>
            <person name="Lipzen A."/>
            <person name="Lutzoni F."/>
            <person name="Magnuson J."/>
            <person name="Mondo S."/>
            <person name="Nolan M."/>
            <person name="Ohm R."/>
            <person name="Pangilinan J."/>
            <person name="Park H.-J."/>
            <person name="Ramirez L."/>
            <person name="Alfaro M."/>
            <person name="Sun H."/>
            <person name="Tritt A."/>
            <person name="Yoshinaga Y."/>
            <person name="Zwiers L.-H."/>
            <person name="Turgeon B."/>
            <person name="Goodwin S."/>
            <person name="Spatafora J."/>
            <person name="Crous P."/>
            <person name="Grigoriev I."/>
        </authorList>
    </citation>
    <scope>NUCLEOTIDE SEQUENCE</scope>
    <source>
        <strain evidence="6">Tuck. ex Michener</strain>
    </source>
</reference>